<dbReference type="EMBL" id="AMZH03018432">
    <property type="protein sequence ID" value="RRT41626.1"/>
    <property type="molecule type" value="Genomic_DNA"/>
</dbReference>
<comment type="caution">
    <text evidence="1">The sequence shown here is derived from an EMBL/GenBank/DDBJ whole genome shotgun (WGS) entry which is preliminary data.</text>
</comment>
<protein>
    <submittedName>
        <fullName evidence="1">Uncharacterized protein</fullName>
    </submittedName>
</protein>
<dbReference type="AlphaFoldDB" id="A0A444DVS7"/>
<gene>
    <name evidence="1" type="ORF">B296_00057691</name>
</gene>
<accession>A0A444DVS7</accession>
<evidence type="ECO:0000313" key="1">
    <source>
        <dbReference type="EMBL" id="RRT41626.1"/>
    </source>
</evidence>
<sequence length="66" mass="7424">MPARMRGSLIIIQTCISLHDMVAMSYVVIRSLILAFQILDDWRCRAALLCFTLICVCVGSVVCYNL</sequence>
<evidence type="ECO:0000313" key="2">
    <source>
        <dbReference type="Proteomes" id="UP000287651"/>
    </source>
</evidence>
<dbReference type="Proteomes" id="UP000287651">
    <property type="component" value="Unassembled WGS sequence"/>
</dbReference>
<name>A0A444DVS7_ENSVE</name>
<organism evidence="1 2">
    <name type="scientific">Ensete ventricosum</name>
    <name type="common">Abyssinian banana</name>
    <name type="synonym">Musa ensete</name>
    <dbReference type="NCBI Taxonomy" id="4639"/>
    <lineage>
        <taxon>Eukaryota</taxon>
        <taxon>Viridiplantae</taxon>
        <taxon>Streptophyta</taxon>
        <taxon>Embryophyta</taxon>
        <taxon>Tracheophyta</taxon>
        <taxon>Spermatophyta</taxon>
        <taxon>Magnoliopsida</taxon>
        <taxon>Liliopsida</taxon>
        <taxon>Zingiberales</taxon>
        <taxon>Musaceae</taxon>
        <taxon>Ensete</taxon>
    </lineage>
</organism>
<reference evidence="1 2" key="1">
    <citation type="journal article" date="2014" name="Agronomy (Basel)">
        <title>A Draft Genome Sequence for Ensete ventricosum, the Drought-Tolerant Tree Against Hunger.</title>
        <authorList>
            <person name="Harrison J."/>
            <person name="Moore K.A."/>
            <person name="Paszkiewicz K."/>
            <person name="Jones T."/>
            <person name="Grant M."/>
            <person name="Ambacheew D."/>
            <person name="Muzemil S."/>
            <person name="Studholme D.J."/>
        </authorList>
    </citation>
    <scope>NUCLEOTIDE SEQUENCE [LARGE SCALE GENOMIC DNA]</scope>
</reference>
<proteinExistence type="predicted"/>